<dbReference type="Pfam" id="PF12833">
    <property type="entry name" value="HTH_18"/>
    <property type="match status" value="1"/>
</dbReference>
<evidence type="ECO:0000256" key="3">
    <source>
        <dbReference type="ARBA" id="ARBA00023163"/>
    </source>
</evidence>
<protein>
    <submittedName>
        <fullName evidence="5">AraC family transcriptional regulator</fullName>
    </submittedName>
</protein>
<evidence type="ECO:0000259" key="4">
    <source>
        <dbReference type="PROSITE" id="PS01124"/>
    </source>
</evidence>
<keyword evidence="3" id="KW-0804">Transcription</keyword>
<dbReference type="RefSeq" id="WP_277537403.1">
    <property type="nucleotide sequence ID" value="NZ_JAPDIA010000008.1"/>
</dbReference>
<evidence type="ECO:0000313" key="6">
    <source>
        <dbReference type="Proteomes" id="UP001153404"/>
    </source>
</evidence>
<dbReference type="Gene3D" id="1.10.10.60">
    <property type="entry name" value="Homeodomain-like"/>
    <property type="match status" value="2"/>
</dbReference>
<dbReference type="SMART" id="SM00342">
    <property type="entry name" value="HTH_ARAC"/>
    <property type="match status" value="1"/>
</dbReference>
<organism evidence="5 6">
    <name type="scientific">Cohnella rhizosphaerae</name>
    <dbReference type="NCBI Taxonomy" id="1457232"/>
    <lineage>
        <taxon>Bacteria</taxon>
        <taxon>Bacillati</taxon>
        <taxon>Bacillota</taxon>
        <taxon>Bacilli</taxon>
        <taxon>Bacillales</taxon>
        <taxon>Paenibacillaceae</taxon>
        <taxon>Cohnella</taxon>
    </lineage>
</organism>
<feature type="domain" description="HTH araC/xylS-type" evidence="4">
    <location>
        <begin position="223"/>
        <end position="321"/>
    </location>
</feature>
<dbReference type="InterPro" id="IPR009057">
    <property type="entry name" value="Homeodomain-like_sf"/>
</dbReference>
<keyword evidence="6" id="KW-1185">Reference proteome</keyword>
<sequence length="329" mass="37003">MLVWLQQPLAADKGEVAEEEIGGIAQLKGMLELVLEMCEETFGISVHFIVDSHAVSWDQIAKRYSVLRAASGSLPVVGGRGSIAEYPFANAARTAAGESELLETIMRHVKRLDLLGSFLDTGRKDEFLSLLEELLLSAEKAQACHLTHAALGIYFPLSLLVQSHIHTWNMEERLNGAPDVYIQALHHPAAAPNRTSEAFRHIAPLLFEWRQNAQTSHAHTAIAQVQEYLLSHLDGDLSLVRLAEVSRLNPSYLSRLFKQVTGVNLNVYIQEARMNKAIELLRESDFKVYEIARIAGFEYAPYFTKTFKKHFGFSPQEYRDRMASDVNRI</sequence>
<dbReference type="PRINTS" id="PR00032">
    <property type="entry name" value="HTHARAC"/>
</dbReference>
<dbReference type="PROSITE" id="PS00041">
    <property type="entry name" value="HTH_ARAC_FAMILY_1"/>
    <property type="match status" value="1"/>
</dbReference>
<dbReference type="PANTHER" id="PTHR43280:SF10">
    <property type="entry name" value="REGULATORY PROTEIN POCR"/>
    <property type="match status" value="1"/>
</dbReference>
<dbReference type="GO" id="GO:0003700">
    <property type="term" value="F:DNA-binding transcription factor activity"/>
    <property type="evidence" value="ECO:0007669"/>
    <property type="project" value="InterPro"/>
</dbReference>
<dbReference type="AlphaFoldDB" id="A0A9X4KYB1"/>
<dbReference type="EMBL" id="JAPDIA010000008">
    <property type="protein sequence ID" value="MDG0813450.1"/>
    <property type="molecule type" value="Genomic_DNA"/>
</dbReference>
<evidence type="ECO:0000313" key="5">
    <source>
        <dbReference type="EMBL" id="MDG0813450.1"/>
    </source>
</evidence>
<dbReference type="Proteomes" id="UP001153404">
    <property type="component" value="Unassembled WGS sequence"/>
</dbReference>
<dbReference type="SUPFAM" id="SSF46689">
    <property type="entry name" value="Homeodomain-like"/>
    <property type="match status" value="2"/>
</dbReference>
<gene>
    <name evidence="5" type="ORF">OMP40_32310</name>
</gene>
<keyword evidence="2" id="KW-0238">DNA-binding</keyword>
<dbReference type="GO" id="GO:0043565">
    <property type="term" value="F:sequence-specific DNA binding"/>
    <property type="evidence" value="ECO:0007669"/>
    <property type="project" value="InterPro"/>
</dbReference>
<keyword evidence="1" id="KW-0805">Transcription regulation</keyword>
<evidence type="ECO:0000256" key="2">
    <source>
        <dbReference type="ARBA" id="ARBA00023125"/>
    </source>
</evidence>
<dbReference type="InterPro" id="IPR020449">
    <property type="entry name" value="Tscrpt_reg_AraC-type_HTH"/>
</dbReference>
<dbReference type="PANTHER" id="PTHR43280">
    <property type="entry name" value="ARAC-FAMILY TRANSCRIPTIONAL REGULATOR"/>
    <property type="match status" value="1"/>
</dbReference>
<dbReference type="PROSITE" id="PS01124">
    <property type="entry name" value="HTH_ARAC_FAMILY_2"/>
    <property type="match status" value="1"/>
</dbReference>
<dbReference type="InterPro" id="IPR018060">
    <property type="entry name" value="HTH_AraC"/>
</dbReference>
<comment type="caution">
    <text evidence="5">The sequence shown here is derived from an EMBL/GenBank/DDBJ whole genome shotgun (WGS) entry which is preliminary data.</text>
</comment>
<name>A0A9X4KYB1_9BACL</name>
<dbReference type="InterPro" id="IPR018062">
    <property type="entry name" value="HTH_AraC-typ_CS"/>
</dbReference>
<accession>A0A9X4KYB1</accession>
<reference evidence="5" key="1">
    <citation type="submission" date="2022-10" db="EMBL/GenBank/DDBJ databases">
        <title>Comparative genomic analysis of Cohnella hashimotonis sp. nov., isolated from the International Space Station.</title>
        <authorList>
            <person name="Simpson A."/>
            <person name="Venkateswaran K."/>
        </authorList>
    </citation>
    <scope>NUCLEOTIDE SEQUENCE</scope>
    <source>
        <strain evidence="5">DSM 28161</strain>
    </source>
</reference>
<proteinExistence type="predicted"/>
<evidence type="ECO:0000256" key="1">
    <source>
        <dbReference type="ARBA" id="ARBA00023015"/>
    </source>
</evidence>